<dbReference type="PANTHER" id="PTHR21299">
    <property type="entry name" value="CYTIDYLATE KINASE/PANTOATE-BETA-ALANINE LIGASE"/>
    <property type="match status" value="1"/>
</dbReference>
<dbReference type="GO" id="GO:0005524">
    <property type="term" value="F:ATP binding"/>
    <property type="evidence" value="ECO:0007669"/>
    <property type="project" value="UniProtKB-KW"/>
</dbReference>
<sequence length="291" mass="32404">MRVCRSLAEFQILRKAIPPVKNVGLVPTMGALHRGHLSLMELAKSQCDIVISTIFVNPTQFGPNEDLSKYPRQEIEDIKKLEQSKHVDYLLLPTVEDVYPKGFSTFVNVEGIDEQKEAKSRPGHFRGVTTVVSKLFNMTQPQKAYFGAKDAMQCIVIKKMVRDLNIPIEIVIGQTLREPDGLAMSSRNVYLSEQDRKISTILYKSLSAAEQLWNLGKGSHCEVHTSASNLVQEILKVLSQEPSVLVDYISVGSRADGSELSIVDYHEGAIISLAVKLGTTRLIDNIELLPK</sequence>
<evidence type="ECO:0000256" key="10">
    <source>
        <dbReference type="ARBA" id="ARBA00032806"/>
    </source>
</evidence>
<keyword evidence="13" id="KW-1185">Reference proteome</keyword>
<keyword evidence="8" id="KW-0067">ATP-binding</keyword>
<dbReference type="HAMAP" id="MF_00158">
    <property type="entry name" value="PanC"/>
    <property type="match status" value="1"/>
</dbReference>
<dbReference type="GO" id="GO:0015940">
    <property type="term" value="P:pantothenate biosynthetic process"/>
    <property type="evidence" value="ECO:0007669"/>
    <property type="project" value="UniProtKB-KW"/>
</dbReference>
<dbReference type="Gene3D" id="3.30.1300.10">
    <property type="entry name" value="Pantoate-beta-alanine ligase, C-terminal domain"/>
    <property type="match status" value="1"/>
</dbReference>
<evidence type="ECO:0000313" key="13">
    <source>
        <dbReference type="Proteomes" id="UP001431209"/>
    </source>
</evidence>
<dbReference type="SUPFAM" id="SSF52374">
    <property type="entry name" value="Nucleotidylyl transferase"/>
    <property type="match status" value="1"/>
</dbReference>
<evidence type="ECO:0000256" key="7">
    <source>
        <dbReference type="ARBA" id="ARBA00022741"/>
    </source>
</evidence>
<comment type="catalytic activity">
    <reaction evidence="11">
        <text>(R)-pantoate + beta-alanine + ATP = (R)-pantothenate + AMP + diphosphate + H(+)</text>
        <dbReference type="Rhea" id="RHEA:10912"/>
        <dbReference type="ChEBI" id="CHEBI:15378"/>
        <dbReference type="ChEBI" id="CHEBI:15980"/>
        <dbReference type="ChEBI" id="CHEBI:29032"/>
        <dbReference type="ChEBI" id="CHEBI:30616"/>
        <dbReference type="ChEBI" id="CHEBI:33019"/>
        <dbReference type="ChEBI" id="CHEBI:57966"/>
        <dbReference type="ChEBI" id="CHEBI:456215"/>
        <dbReference type="EC" id="6.3.2.1"/>
    </reaction>
</comment>
<dbReference type="InterPro" id="IPR014729">
    <property type="entry name" value="Rossmann-like_a/b/a_fold"/>
</dbReference>
<dbReference type="Proteomes" id="UP001431209">
    <property type="component" value="Unassembled WGS sequence"/>
</dbReference>
<dbReference type="InterPro" id="IPR003721">
    <property type="entry name" value="Pantoate_ligase"/>
</dbReference>
<keyword evidence="5" id="KW-0436">Ligase</keyword>
<dbReference type="EC" id="6.3.2.1" evidence="3"/>
<evidence type="ECO:0000313" key="12">
    <source>
        <dbReference type="EMBL" id="KAL0487522.1"/>
    </source>
</evidence>
<evidence type="ECO:0000256" key="1">
    <source>
        <dbReference type="ARBA" id="ARBA00004990"/>
    </source>
</evidence>
<protein>
    <recommendedName>
        <fullName evidence="4">Pantoate--beta-alanine ligase</fullName>
        <ecNumber evidence="3">6.3.2.1</ecNumber>
    </recommendedName>
    <alternativeName>
        <fullName evidence="10">Pantoate-activating enzyme</fullName>
    </alternativeName>
    <alternativeName>
        <fullName evidence="9">Pantothenate synthetase</fullName>
    </alternativeName>
</protein>
<evidence type="ECO:0000256" key="9">
    <source>
        <dbReference type="ARBA" id="ARBA00029902"/>
    </source>
</evidence>
<evidence type="ECO:0000256" key="8">
    <source>
        <dbReference type="ARBA" id="ARBA00022840"/>
    </source>
</evidence>
<evidence type="ECO:0000256" key="4">
    <source>
        <dbReference type="ARBA" id="ARBA00015647"/>
    </source>
</evidence>
<comment type="similarity">
    <text evidence="2">Belongs to the pantothenate synthetase family.</text>
</comment>
<dbReference type="EMBL" id="JAOPGA020001347">
    <property type="protein sequence ID" value="KAL0487522.1"/>
    <property type="molecule type" value="Genomic_DNA"/>
</dbReference>
<keyword evidence="6" id="KW-0566">Pantothenate biosynthesis</keyword>
<evidence type="ECO:0000256" key="2">
    <source>
        <dbReference type="ARBA" id="ARBA00009256"/>
    </source>
</evidence>
<dbReference type="PANTHER" id="PTHR21299:SF1">
    <property type="entry name" value="PANTOATE--BETA-ALANINE LIGASE"/>
    <property type="match status" value="1"/>
</dbReference>
<comment type="caution">
    <text evidence="12">The sequence shown here is derived from an EMBL/GenBank/DDBJ whole genome shotgun (WGS) entry which is preliminary data.</text>
</comment>
<accession>A0AAW2ZFX6</accession>
<organism evidence="12 13">
    <name type="scientific">Acrasis kona</name>
    <dbReference type="NCBI Taxonomy" id="1008807"/>
    <lineage>
        <taxon>Eukaryota</taxon>
        <taxon>Discoba</taxon>
        <taxon>Heterolobosea</taxon>
        <taxon>Tetramitia</taxon>
        <taxon>Eutetramitia</taxon>
        <taxon>Acrasidae</taxon>
        <taxon>Acrasis</taxon>
    </lineage>
</organism>
<reference evidence="12 13" key="1">
    <citation type="submission" date="2024-03" db="EMBL/GenBank/DDBJ databases">
        <title>The Acrasis kona genome and developmental transcriptomes reveal deep origins of eukaryotic multicellular pathways.</title>
        <authorList>
            <person name="Sheikh S."/>
            <person name="Fu C.-J."/>
            <person name="Brown M.W."/>
            <person name="Baldauf S.L."/>
        </authorList>
    </citation>
    <scope>NUCLEOTIDE SEQUENCE [LARGE SCALE GENOMIC DNA]</scope>
    <source>
        <strain evidence="12 13">ATCC MYA-3509</strain>
    </source>
</reference>
<proteinExistence type="inferred from homology"/>
<keyword evidence="7" id="KW-0547">Nucleotide-binding</keyword>
<dbReference type="NCBIfam" id="TIGR00018">
    <property type="entry name" value="panC"/>
    <property type="match status" value="1"/>
</dbReference>
<evidence type="ECO:0000256" key="11">
    <source>
        <dbReference type="ARBA" id="ARBA00048258"/>
    </source>
</evidence>
<dbReference type="GO" id="GO:0004592">
    <property type="term" value="F:pantoate-beta-alanine ligase activity"/>
    <property type="evidence" value="ECO:0007669"/>
    <property type="project" value="UniProtKB-EC"/>
</dbReference>
<dbReference type="InterPro" id="IPR042176">
    <property type="entry name" value="Pantoate_ligase_C"/>
</dbReference>
<dbReference type="AlphaFoldDB" id="A0AAW2ZFX6"/>
<dbReference type="Gene3D" id="3.40.50.620">
    <property type="entry name" value="HUPs"/>
    <property type="match status" value="1"/>
</dbReference>
<name>A0AAW2ZFX6_9EUKA</name>
<comment type="pathway">
    <text evidence="1">Cofactor biosynthesis; (R)-pantothenate biosynthesis; (R)-pantothenate from (R)-pantoate and beta-alanine: step 1/1.</text>
</comment>
<dbReference type="Pfam" id="PF02569">
    <property type="entry name" value="Pantoate_ligase"/>
    <property type="match status" value="1"/>
</dbReference>
<gene>
    <name evidence="12" type="ORF">AKO1_008639</name>
</gene>
<evidence type="ECO:0000256" key="5">
    <source>
        <dbReference type="ARBA" id="ARBA00022598"/>
    </source>
</evidence>
<dbReference type="CDD" id="cd00560">
    <property type="entry name" value="PanC"/>
    <property type="match status" value="1"/>
</dbReference>
<evidence type="ECO:0000256" key="6">
    <source>
        <dbReference type="ARBA" id="ARBA00022655"/>
    </source>
</evidence>
<evidence type="ECO:0000256" key="3">
    <source>
        <dbReference type="ARBA" id="ARBA00012219"/>
    </source>
</evidence>